<gene>
    <name evidence="2" type="ORF">PCOR1329_LOCUS41359</name>
</gene>
<comment type="caution">
    <text evidence="2">The sequence shown here is derived from an EMBL/GenBank/DDBJ whole genome shotgun (WGS) entry which is preliminary data.</text>
</comment>
<feature type="region of interest" description="Disordered" evidence="1">
    <location>
        <begin position="1"/>
        <end position="39"/>
    </location>
</feature>
<accession>A0ABN9TQQ6</accession>
<sequence>MARARRPALGQCGSDDEGEGEDAEDEIHRLEDECERTEERVRSMEEVIRALKATQAGLLEEDGEEAGAALASGASSPHFGAEPPAEEPGAGASPLGAAAAADLAARLAELRHGGEAASPAPHGLRLPPPGSWERRAAGSATPSVCSSSRISARSRRTVHEDGRQHAGRREREAHGSESGAALAELRAELLRREPSLACAWRRRLDPGASMRLTQAQLLEALRPMGITGSLRALWQELDAAGSGVVTLCDLDWATAEALGKFCGRLSRRCGGVQEAAARLGVHGGRRLRHADFCRRVCSRRLAEGFQEADALFRMLCSSGRDARPCVTAADFGWLAALADTLPRAAERRVPPGALAQAEESDGSCLASEASCAGSGSDSELSVDCSEAASSIGTAPTRRRRCGGAETVFEKLYREAAAQAAAAAARARVPEAPRMPEAQAEALVERLYGEASRL</sequence>
<keyword evidence="3" id="KW-1185">Reference proteome</keyword>
<feature type="compositionally biased region" description="Basic and acidic residues" evidence="1">
    <location>
        <begin position="157"/>
        <end position="175"/>
    </location>
</feature>
<dbReference type="Proteomes" id="UP001189429">
    <property type="component" value="Unassembled WGS sequence"/>
</dbReference>
<evidence type="ECO:0000313" key="3">
    <source>
        <dbReference type="Proteomes" id="UP001189429"/>
    </source>
</evidence>
<evidence type="ECO:0008006" key="4">
    <source>
        <dbReference type="Google" id="ProtNLM"/>
    </source>
</evidence>
<protein>
    <recommendedName>
        <fullName evidence="4">EF-hand domain-containing protein</fullName>
    </recommendedName>
</protein>
<feature type="non-terminal residue" evidence="2">
    <location>
        <position position="453"/>
    </location>
</feature>
<reference evidence="2" key="1">
    <citation type="submission" date="2023-10" db="EMBL/GenBank/DDBJ databases">
        <authorList>
            <person name="Chen Y."/>
            <person name="Shah S."/>
            <person name="Dougan E. K."/>
            <person name="Thang M."/>
            <person name="Chan C."/>
        </authorList>
    </citation>
    <scope>NUCLEOTIDE SEQUENCE [LARGE SCALE GENOMIC DNA]</scope>
</reference>
<evidence type="ECO:0000256" key="1">
    <source>
        <dbReference type="SAM" id="MobiDB-lite"/>
    </source>
</evidence>
<name>A0ABN9TQQ6_9DINO</name>
<evidence type="ECO:0000313" key="2">
    <source>
        <dbReference type="EMBL" id="CAK0848420.1"/>
    </source>
</evidence>
<organism evidence="2 3">
    <name type="scientific">Prorocentrum cordatum</name>
    <dbReference type="NCBI Taxonomy" id="2364126"/>
    <lineage>
        <taxon>Eukaryota</taxon>
        <taxon>Sar</taxon>
        <taxon>Alveolata</taxon>
        <taxon>Dinophyceae</taxon>
        <taxon>Prorocentrales</taxon>
        <taxon>Prorocentraceae</taxon>
        <taxon>Prorocentrum</taxon>
    </lineage>
</organism>
<feature type="region of interest" description="Disordered" evidence="1">
    <location>
        <begin position="58"/>
        <end position="96"/>
    </location>
</feature>
<dbReference type="EMBL" id="CAUYUJ010014977">
    <property type="protein sequence ID" value="CAK0848420.1"/>
    <property type="molecule type" value="Genomic_DNA"/>
</dbReference>
<proteinExistence type="predicted"/>
<feature type="region of interest" description="Disordered" evidence="1">
    <location>
        <begin position="112"/>
        <end position="179"/>
    </location>
</feature>
<feature type="compositionally biased region" description="Acidic residues" evidence="1">
    <location>
        <begin position="14"/>
        <end position="25"/>
    </location>
</feature>
<feature type="compositionally biased region" description="Basic and acidic residues" evidence="1">
    <location>
        <begin position="26"/>
        <end position="39"/>
    </location>
</feature>
<feature type="compositionally biased region" description="Low complexity" evidence="1">
    <location>
        <begin position="66"/>
        <end position="96"/>
    </location>
</feature>